<feature type="signal peptide" evidence="2">
    <location>
        <begin position="1"/>
        <end position="27"/>
    </location>
</feature>
<feature type="compositionally biased region" description="Polar residues" evidence="1">
    <location>
        <begin position="226"/>
        <end position="240"/>
    </location>
</feature>
<proteinExistence type="predicted"/>
<sequence length="240" mass="25682">MTIGKFRIAAAAALLAGGCFVSAAAHAQDATVLFTGIDARDKSYYGYVGAIHHLSGNLTDDSFLLRADGLYGQYDYQSSAVAGGKVDGDVRSFDVLGGYQKAFESFFLRGYAGLEFEDHSLSPDNVLDSNRGSDFGVKVMGQFETALTLPYYADLIASYGSAKERYWTRLRGGYNFSGYVVGPEALATGNDESSEQRLGAFLMLTNLGQFGLTMSGGYSDTDENRGGSSAYGTLELSTTF</sequence>
<organism evidence="3 4">
    <name type="scientific">Ferrovibrio xuzhouensis</name>
    <dbReference type="NCBI Taxonomy" id="1576914"/>
    <lineage>
        <taxon>Bacteria</taxon>
        <taxon>Pseudomonadati</taxon>
        <taxon>Pseudomonadota</taxon>
        <taxon>Alphaproteobacteria</taxon>
        <taxon>Rhodospirillales</taxon>
        <taxon>Rhodospirillaceae</taxon>
        <taxon>Ferrovibrio</taxon>
    </lineage>
</organism>
<accession>A0ABV7VBW3</accession>
<dbReference type="EMBL" id="JBHRYJ010000001">
    <property type="protein sequence ID" value="MFC3674921.1"/>
    <property type="molecule type" value="Genomic_DNA"/>
</dbReference>
<evidence type="ECO:0000313" key="3">
    <source>
        <dbReference type="EMBL" id="MFC3674921.1"/>
    </source>
</evidence>
<dbReference type="PROSITE" id="PS51257">
    <property type="entry name" value="PROKAR_LIPOPROTEIN"/>
    <property type="match status" value="1"/>
</dbReference>
<feature type="region of interest" description="Disordered" evidence="1">
    <location>
        <begin position="218"/>
        <end position="240"/>
    </location>
</feature>
<gene>
    <name evidence="3" type="primary">bcsS</name>
    <name evidence="3" type="ORF">ACFOOQ_05145</name>
</gene>
<reference evidence="4" key="1">
    <citation type="journal article" date="2019" name="Int. J. Syst. Evol. Microbiol.">
        <title>The Global Catalogue of Microorganisms (GCM) 10K type strain sequencing project: providing services to taxonomists for standard genome sequencing and annotation.</title>
        <authorList>
            <consortium name="The Broad Institute Genomics Platform"/>
            <consortium name="The Broad Institute Genome Sequencing Center for Infectious Disease"/>
            <person name="Wu L."/>
            <person name="Ma J."/>
        </authorList>
    </citation>
    <scope>NUCLEOTIDE SEQUENCE [LARGE SCALE GENOMIC DNA]</scope>
    <source>
        <strain evidence="4">KCTC 42182</strain>
    </source>
</reference>
<dbReference type="Proteomes" id="UP001595711">
    <property type="component" value="Unassembled WGS sequence"/>
</dbReference>
<keyword evidence="2" id="KW-0732">Signal</keyword>
<evidence type="ECO:0000256" key="2">
    <source>
        <dbReference type="SAM" id="SignalP"/>
    </source>
</evidence>
<name>A0ABV7VBW3_9PROT</name>
<protein>
    <submittedName>
        <fullName evidence="3">Cellulose biosynthesis protein BcsS</fullName>
    </submittedName>
</protein>
<dbReference type="InterPro" id="IPR031485">
    <property type="entry name" value="CBP_BcsS"/>
</dbReference>
<keyword evidence="4" id="KW-1185">Reference proteome</keyword>
<evidence type="ECO:0000256" key="1">
    <source>
        <dbReference type="SAM" id="MobiDB-lite"/>
    </source>
</evidence>
<dbReference type="Pfam" id="PF17036">
    <property type="entry name" value="CBP_BcsS"/>
    <property type="match status" value="1"/>
</dbReference>
<feature type="chain" id="PRO_5046162957" evidence="2">
    <location>
        <begin position="28"/>
        <end position="240"/>
    </location>
</feature>
<dbReference type="RefSeq" id="WP_379722506.1">
    <property type="nucleotide sequence ID" value="NZ_JBHRYJ010000001.1"/>
</dbReference>
<comment type="caution">
    <text evidence="3">The sequence shown here is derived from an EMBL/GenBank/DDBJ whole genome shotgun (WGS) entry which is preliminary data.</text>
</comment>
<evidence type="ECO:0000313" key="4">
    <source>
        <dbReference type="Proteomes" id="UP001595711"/>
    </source>
</evidence>